<evidence type="ECO:0000256" key="2">
    <source>
        <dbReference type="ARBA" id="ARBA00022679"/>
    </source>
</evidence>
<dbReference type="RefSeq" id="WP_045804775.1">
    <property type="nucleotide sequence ID" value="NZ_LANU01000002.1"/>
</dbReference>
<dbReference type="SMART" id="SM00967">
    <property type="entry name" value="SpoU_sub_bind"/>
    <property type="match status" value="1"/>
</dbReference>
<dbReference type="Gene3D" id="3.40.1280.10">
    <property type="match status" value="1"/>
</dbReference>
<gene>
    <name evidence="4" type="ORF">EMUCRT_0419</name>
</gene>
<dbReference type="Gene3D" id="3.30.1330.30">
    <property type="match status" value="1"/>
</dbReference>
<dbReference type="InterPro" id="IPR029064">
    <property type="entry name" value="Ribosomal_eL30-like_sf"/>
</dbReference>
<dbReference type="EMBL" id="LANU01000002">
    <property type="protein sequence ID" value="KJV65475.1"/>
    <property type="molecule type" value="Genomic_DNA"/>
</dbReference>
<evidence type="ECO:0000256" key="1">
    <source>
        <dbReference type="ARBA" id="ARBA00022603"/>
    </source>
</evidence>
<comment type="caution">
    <text evidence="4">The sequence shown here is derived from an EMBL/GenBank/DDBJ whole genome shotgun (WGS) entry which is preliminary data.</text>
</comment>
<sequence>MNKSKVWIYGKHACIAALQNKNRECYELLVTKNFMQNNNEISKISELCKQNNINLKQVSLNYINSLLPHNSNHQGIVLKASIINSITIEEVLNTSQENSTIILLDQVTDIHNIGSIIRSAVCFNVDAIILPYHNSPSENCGMSKTSSGAIEMIPIVYVINIVNTIKLLKKEGYWCYGFDAKEGEFLHKTTLDRKKLIIFGAENKGMRKLTKENCDFLLKIAISGKIDSLNVSNAAAIALYSVFIQNHDQALQ</sequence>
<dbReference type="InterPro" id="IPR029026">
    <property type="entry name" value="tRNA_m1G_MTases_N"/>
</dbReference>
<dbReference type="GO" id="GO:0005829">
    <property type="term" value="C:cytosol"/>
    <property type="evidence" value="ECO:0007669"/>
    <property type="project" value="TreeGrafter"/>
</dbReference>
<dbReference type="PANTHER" id="PTHR46429">
    <property type="entry name" value="23S RRNA (GUANOSINE-2'-O-)-METHYLTRANSFERASE RLMB"/>
    <property type="match status" value="1"/>
</dbReference>
<dbReference type="Pfam" id="PF08032">
    <property type="entry name" value="SpoU_sub_bind"/>
    <property type="match status" value="1"/>
</dbReference>
<dbReference type="PANTHER" id="PTHR46429:SF1">
    <property type="entry name" value="23S RRNA (GUANOSINE-2'-O-)-METHYLTRANSFERASE RLMB"/>
    <property type="match status" value="1"/>
</dbReference>
<dbReference type="SUPFAM" id="SSF75217">
    <property type="entry name" value="alpha/beta knot"/>
    <property type="match status" value="1"/>
</dbReference>
<organism evidence="4 5">
    <name type="scientific">Ehrlichia cf. muris str. EmCRT</name>
    <dbReference type="NCBI Taxonomy" id="1359167"/>
    <lineage>
        <taxon>Bacteria</taxon>
        <taxon>Pseudomonadati</taxon>
        <taxon>Pseudomonadota</taxon>
        <taxon>Alphaproteobacteria</taxon>
        <taxon>Rickettsiales</taxon>
        <taxon>Anaplasmataceae</taxon>
        <taxon>Ehrlichia</taxon>
    </lineage>
</organism>
<dbReference type="AlphaFoldDB" id="A0A0F3NBP8"/>
<dbReference type="InterPro" id="IPR004441">
    <property type="entry name" value="rRNA_MeTrfase_TrmH"/>
</dbReference>
<dbReference type="GO" id="GO:0003723">
    <property type="term" value="F:RNA binding"/>
    <property type="evidence" value="ECO:0007669"/>
    <property type="project" value="InterPro"/>
</dbReference>
<dbReference type="GO" id="GO:0008173">
    <property type="term" value="F:RNA methyltransferase activity"/>
    <property type="evidence" value="ECO:0007669"/>
    <property type="project" value="InterPro"/>
</dbReference>
<keyword evidence="1 4" id="KW-0489">Methyltransferase</keyword>
<dbReference type="GO" id="GO:0032259">
    <property type="term" value="P:methylation"/>
    <property type="evidence" value="ECO:0007669"/>
    <property type="project" value="UniProtKB-KW"/>
</dbReference>
<evidence type="ECO:0000313" key="5">
    <source>
        <dbReference type="Proteomes" id="UP000033546"/>
    </source>
</evidence>
<dbReference type="NCBIfam" id="TIGR00186">
    <property type="entry name" value="rRNA_methyl_3"/>
    <property type="match status" value="1"/>
</dbReference>
<evidence type="ECO:0000259" key="3">
    <source>
        <dbReference type="SMART" id="SM00967"/>
    </source>
</evidence>
<dbReference type="Proteomes" id="UP000033546">
    <property type="component" value="Unassembled WGS sequence"/>
</dbReference>
<dbReference type="PATRIC" id="fig|1359167.3.peg.402"/>
<dbReference type="InterPro" id="IPR013123">
    <property type="entry name" value="SpoU_subst-bd"/>
</dbReference>
<reference evidence="4 5" key="1">
    <citation type="submission" date="2015-02" db="EMBL/GenBank/DDBJ databases">
        <title>Genome Sequencing of Rickettsiales.</title>
        <authorList>
            <person name="Daugherty S.C."/>
            <person name="Su Q."/>
            <person name="Abolude K."/>
            <person name="Beier-Sexton M."/>
            <person name="Carlyon J.A."/>
            <person name="Carter R."/>
            <person name="Day N.P."/>
            <person name="Dumler S.J."/>
            <person name="Dyachenko V."/>
            <person name="Godinez A."/>
            <person name="Kurtti T.J."/>
            <person name="Lichay M."/>
            <person name="Mullins K.E."/>
            <person name="Ott S."/>
            <person name="Pappas-Brown V."/>
            <person name="Paris D.H."/>
            <person name="Patel P."/>
            <person name="Richards A.L."/>
            <person name="Sadzewicz L."/>
            <person name="Sears K."/>
            <person name="Seidman D."/>
            <person name="Sengamalay N."/>
            <person name="Stenos J."/>
            <person name="Tallon L.J."/>
            <person name="Vincent G."/>
            <person name="Fraser C.M."/>
            <person name="Munderloh U."/>
            <person name="Dunning-Hotopp J.C."/>
        </authorList>
    </citation>
    <scope>NUCLEOTIDE SEQUENCE [LARGE SCALE GENOMIC DNA]</scope>
    <source>
        <strain evidence="4 5">EmCRT</strain>
    </source>
</reference>
<evidence type="ECO:0000313" key="4">
    <source>
        <dbReference type="EMBL" id="KJV65475.1"/>
    </source>
</evidence>
<protein>
    <submittedName>
        <fullName evidence="4">RNA 2'-O ribose methyltransferase substrate binding family protein</fullName>
    </submittedName>
</protein>
<dbReference type="CDD" id="cd18103">
    <property type="entry name" value="SpoU-like_RlmB"/>
    <property type="match status" value="1"/>
</dbReference>
<keyword evidence="2 4" id="KW-0808">Transferase</keyword>
<dbReference type="InterPro" id="IPR001537">
    <property type="entry name" value="SpoU_MeTrfase"/>
</dbReference>
<dbReference type="GO" id="GO:0006396">
    <property type="term" value="P:RNA processing"/>
    <property type="evidence" value="ECO:0007669"/>
    <property type="project" value="InterPro"/>
</dbReference>
<proteinExistence type="predicted"/>
<feature type="domain" description="RNA 2-O ribose methyltransferase substrate binding" evidence="3">
    <location>
        <begin position="7"/>
        <end position="86"/>
    </location>
</feature>
<dbReference type="InterPro" id="IPR029028">
    <property type="entry name" value="Alpha/beta_knot_MTases"/>
</dbReference>
<dbReference type="SUPFAM" id="SSF55315">
    <property type="entry name" value="L30e-like"/>
    <property type="match status" value="1"/>
</dbReference>
<dbReference type="Pfam" id="PF00588">
    <property type="entry name" value="SpoU_methylase"/>
    <property type="match status" value="1"/>
</dbReference>
<accession>A0A0F3NBP8</accession>
<name>A0A0F3NBP8_9RICK</name>